<dbReference type="GO" id="GO:0005524">
    <property type="term" value="F:ATP binding"/>
    <property type="evidence" value="ECO:0007669"/>
    <property type="project" value="UniProtKB-KW"/>
</dbReference>
<dbReference type="SUPFAM" id="SSF90123">
    <property type="entry name" value="ABC transporter transmembrane region"/>
    <property type="match status" value="1"/>
</dbReference>
<dbReference type="PROSITE" id="PS50929">
    <property type="entry name" value="ABC_TM1F"/>
    <property type="match status" value="1"/>
</dbReference>
<feature type="transmembrane region" description="Helical" evidence="7">
    <location>
        <begin position="248"/>
        <end position="268"/>
    </location>
</feature>
<proteinExistence type="predicted"/>
<protein>
    <submittedName>
        <fullName evidence="10">ABC transporter-related protein</fullName>
    </submittedName>
</protein>
<evidence type="ECO:0000256" key="6">
    <source>
        <dbReference type="ARBA" id="ARBA00023136"/>
    </source>
</evidence>
<dbReference type="PANTHER" id="PTHR43394:SF1">
    <property type="entry name" value="ATP-BINDING CASSETTE SUB-FAMILY B MEMBER 10, MITOCHONDRIAL"/>
    <property type="match status" value="1"/>
</dbReference>
<keyword evidence="3" id="KW-0547">Nucleotide-binding</keyword>
<name>A8GEG3_SERP5</name>
<dbReference type="PANTHER" id="PTHR43394">
    <property type="entry name" value="ATP-DEPENDENT PERMEASE MDL1, MITOCHONDRIAL"/>
    <property type="match status" value="1"/>
</dbReference>
<evidence type="ECO:0000256" key="3">
    <source>
        <dbReference type="ARBA" id="ARBA00022741"/>
    </source>
</evidence>
<dbReference type="AlphaFoldDB" id="A8GEG3"/>
<evidence type="ECO:0000256" key="5">
    <source>
        <dbReference type="ARBA" id="ARBA00022989"/>
    </source>
</evidence>
<evidence type="ECO:0000256" key="2">
    <source>
        <dbReference type="ARBA" id="ARBA00022692"/>
    </source>
</evidence>
<feature type="transmembrane region" description="Helical" evidence="7">
    <location>
        <begin position="21"/>
        <end position="43"/>
    </location>
</feature>
<dbReference type="CDD" id="cd18556">
    <property type="entry name" value="ABC_6TM_McjD_like"/>
    <property type="match status" value="1"/>
</dbReference>
<dbReference type="Gene3D" id="3.40.50.300">
    <property type="entry name" value="P-loop containing nucleotide triphosphate hydrolases"/>
    <property type="match status" value="1"/>
</dbReference>
<feature type="transmembrane region" description="Helical" evidence="7">
    <location>
        <begin position="280"/>
        <end position="300"/>
    </location>
</feature>
<keyword evidence="5 7" id="KW-1133">Transmembrane helix</keyword>
<feature type="domain" description="ABC transmembrane type-1" evidence="9">
    <location>
        <begin position="24"/>
        <end position="309"/>
    </location>
</feature>
<dbReference type="eggNOG" id="COG5265">
    <property type="taxonomic scope" value="Bacteria"/>
</dbReference>
<keyword evidence="2 7" id="KW-0812">Transmembrane</keyword>
<evidence type="ECO:0000256" key="4">
    <source>
        <dbReference type="ARBA" id="ARBA00022840"/>
    </source>
</evidence>
<sequence length="584" mass="66168">MRNFWFILRYFKNTSGSSAKAKFFVIITISFLSTVLISLQPVIMARMIGVIEAKLTDFQSVVYLLAVSYIVIMSLRKLSSALNFILVTSLRNNLVISMTNHYFKSLFYSEEAIKNNENTDDITQRLNQAIDELTILLRNVSHNFIPPLLQLIFSVTFIVLSGDYIVAVFFTLYFILYFFIKSIFNPGIVGLYNDFYNASVKKYSLITDSVKNMRAAKVCNSYDYLFARYENLLNKIERKHESLLKADMRFLMVESVCNIIFFGVSFLYSLYQVSRGDISIGHFVMISSYILMLSSPLENIGSMYTALQKSTASLYIFIDNLSDMTAVQESDSDLITPVEFVKIRGLHFSYEKTAIPVINDFNLKIPKGHFITLTGSSGSGKSTLAKLLASELKPESGDILLNEKNISELSSSQRADAIFHLSQNDYVFMDTLRFNLKIACPQATDEQLVMAIKLARLDDLAVDNTQDLLDMKIGDNGMTLSGGQRQRLSLARLFIRNPCVIILDEVTSALDVINERGVIKNIRLHYPDAVVLNISHRSSTFNFSDEIIVMDNGRIIDRGDFTSLKNRNAYIQSILRQEALREAG</sequence>
<dbReference type="InterPro" id="IPR027417">
    <property type="entry name" value="P-loop_NTPase"/>
</dbReference>
<dbReference type="OrthoDB" id="9806127at2"/>
<evidence type="ECO:0000259" key="9">
    <source>
        <dbReference type="PROSITE" id="PS50929"/>
    </source>
</evidence>
<feature type="transmembrane region" description="Helical" evidence="7">
    <location>
        <begin position="151"/>
        <end position="180"/>
    </location>
</feature>
<organism evidence="10">
    <name type="scientific">Serratia proteamaculans (strain 568)</name>
    <dbReference type="NCBI Taxonomy" id="399741"/>
    <lineage>
        <taxon>Bacteria</taxon>
        <taxon>Pseudomonadati</taxon>
        <taxon>Pseudomonadota</taxon>
        <taxon>Gammaproteobacteria</taxon>
        <taxon>Enterobacterales</taxon>
        <taxon>Yersiniaceae</taxon>
        <taxon>Serratia</taxon>
    </lineage>
</organism>
<dbReference type="KEGG" id="spe:Spro_2402"/>
<dbReference type="GO" id="GO:0005886">
    <property type="term" value="C:plasma membrane"/>
    <property type="evidence" value="ECO:0007669"/>
    <property type="project" value="UniProtKB-SubCell"/>
</dbReference>
<dbReference type="Pfam" id="PF00005">
    <property type="entry name" value="ABC_tran"/>
    <property type="match status" value="1"/>
</dbReference>
<dbReference type="GO" id="GO:0015421">
    <property type="term" value="F:ABC-type oligopeptide transporter activity"/>
    <property type="evidence" value="ECO:0007669"/>
    <property type="project" value="TreeGrafter"/>
</dbReference>
<comment type="subcellular location">
    <subcellularLocation>
        <location evidence="1">Cell membrane</location>
        <topology evidence="1">Multi-pass membrane protein</topology>
    </subcellularLocation>
</comment>
<dbReference type="InterPro" id="IPR017871">
    <property type="entry name" value="ABC_transporter-like_CS"/>
</dbReference>
<dbReference type="InterPro" id="IPR011527">
    <property type="entry name" value="ABC1_TM_dom"/>
</dbReference>
<evidence type="ECO:0000256" key="1">
    <source>
        <dbReference type="ARBA" id="ARBA00004651"/>
    </source>
</evidence>
<dbReference type="InterPro" id="IPR039421">
    <property type="entry name" value="Type_1_exporter"/>
</dbReference>
<feature type="transmembrane region" description="Helical" evidence="7">
    <location>
        <begin position="58"/>
        <end position="75"/>
    </location>
</feature>
<dbReference type="InterPro" id="IPR036640">
    <property type="entry name" value="ABC1_TM_sf"/>
</dbReference>
<dbReference type="InterPro" id="IPR003439">
    <property type="entry name" value="ABC_transporter-like_ATP-bd"/>
</dbReference>
<gene>
    <name evidence="10" type="ordered locus">Spro_2402</name>
</gene>
<dbReference type="PROSITE" id="PS50893">
    <property type="entry name" value="ABC_TRANSPORTER_2"/>
    <property type="match status" value="1"/>
</dbReference>
<dbReference type="Gene3D" id="1.20.1560.10">
    <property type="entry name" value="ABC transporter type 1, transmembrane domain"/>
    <property type="match status" value="1"/>
</dbReference>
<feature type="domain" description="ABC transporter" evidence="8">
    <location>
        <begin position="341"/>
        <end position="577"/>
    </location>
</feature>
<evidence type="ECO:0000313" key="10">
    <source>
        <dbReference type="EMBL" id="ABV41503.1"/>
    </source>
</evidence>
<dbReference type="GO" id="GO:0016887">
    <property type="term" value="F:ATP hydrolysis activity"/>
    <property type="evidence" value="ECO:0007669"/>
    <property type="project" value="InterPro"/>
</dbReference>
<accession>A8GEG3</accession>
<dbReference type="Pfam" id="PF00664">
    <property type="entry name" value="ABC_membrane"/>
    <property type="match status" value="1"/>
</dbReference>
<evidence type="ECO:0000259" key="8">
    <source>
        <dbReference type="PROSITE" id="PS50893"/>
    </source>
</evidence>
<evidence type="ECO:0000256" key="7">
    <source>
        <dbReference type="SAM" id="Phobius"/>
    </source>
</evidence>
<keyword evidence="4" id="KW-0067">ATP-binding</keyword>
<reference evidence="10" key="1">
    <citation type="submission" date="2007-09" db="EMBL/GenBank/DDBJ databases">
        <title>Complete sequence of chromosome of Serratia proteamaculans 568.</title>
        <authorList>
            <consortium name="US DOE Joint Genome Institute"/>
            <person name="Copeland A."/>
            <person name="Lucas S."/>
            <person name="Lapidus A."/>
            <person name="Barry K."/>
            <person name="Glavina del Rio T."/>
            <person name="Dalin E."/>
            <person name="Tice H."/>
            <person name="Pitluck S."/>
            <person name="Chain P."/>
            <person name="Malfatti S."/>
            <person name="Shin M."/>
            <person name="Vergez L."/>
            <person name="Schmutz J."/>
            <person name="Larimer F."/>
            <person name="Land M."/>
            <person name="Hauser L."/>
            <person name="Kyrpides N."/>
            <person name="Kim E."/>
            <person name="Taghavi S."/>
            <person name="Newman L."/>
            <person name="Vangronsveld J."/>
            <person name="van der Lelie D."/>
            <person name="Richardson P."/>
        </authorList>
    </citation>
    <scope>NUCLEOTIDE SEQUENCE [LARGE SCALE GENOMIC DNA]</scope>
    <source>
        <strain evidence="10">568</strain>
    </source>
</reference>
<dbReference type="STRING" id="399741.Spro_2402"/>
<dbReference type="SUPFAM" id="SSF52540">
    <property type="entry name" value="P-loop containing nucleoside triphosphate hydrolases"/>
    <property type="match status" value="1"/>
</dbReference>
<dbReference type="PROSITE" id="PS00211">
    <property type="entry name" value="ABC_TRANSPORTER_1"/>
    <property type="match status" value="1"/>
</dbReference>
<dbReference type="InterPro" id="IPR003593">
    <property type="entry name" value="AAA+_ATPase"/>
</dbReference>
<dbReference type="EMBL" id="CP000826">
    <property type="protein sequence ID" value="ABV41503.1"/>
    <property type="molecule type" value="Genomic_DNA"/>
</dbReference>
<keyword evidence="6 7" id="KW-0472">Membrane</keyword>
<dbReference type="HOGENOM" id="CLU_000604_84_3_6"/>
<dbReference type="SMART" id="SM00382">
    <property type="entry name" value="AAA"/>
    <property type="match status" value="1"/>
</dbReference>